<proteinExistence type="predicted"/>
<sequence>MLGWRQRVDAGNNLGFKKRFNHYAAIALWNGEDAIFKKRIFGLEE</sequence>
<evidence type="ECO:0008006" key="3">
    <source>
        <dbReference type="Google" id="ProtNLM"/>
    </source>
</evidence>
<dbReference type="Proteomes" id="UP000623440">
    <property type="component" value="Unassembled WGS sequence"/>
</dbReference>
<keyword evidence="2" id="KW-1185">Reference proteome</keyword>
<dbReference type="EMBL" id="JACJSI010000032">
    <property type="protein sequence ID" value="MBD2531288.1"/>
    <property type="molecule type" value="Genomic_DNA"/>
</dbReference>
<evidence type="ECO:0000313" key="1">
    <source>
        <dbReference type="EMBL" id="MBD2531288.1"/>
    </source>
</evidence>
<organism evidence="1 2">
    <name type="scientific">Nostoc flagelliforme FACHB-838</name>
    <dbReference type="NCBI Taxonomy" id="2692904"/>
    <lineage>
        <taxon>Bacteria</taxon>
        <taxon>Bacillati</taxon>
        <taxon>Cyanobacteriota</taxon>
        <taxon>Cyanophyceae</taxon>
        <taxon>Nostocales</taxon>
        <taxon>Nostocaceae</taxon>
        <taxon>Nostoc</taxon>
    </lineage>
</organism>
<gene>
    <name evidence="1" type="ORF">H6G97_17520</name>
</gene>
<comment type="caution">
    <text evidence="1">The sequence shown here is derived from an EMBL/GenBank/DDBJ whole genome shotgun (WGS) entry which is preliminary data.</text>
</comment>
<protein>
    <recommendedName>
        <fullName evidence="3">Transposase</fullName>
    </recommendedName>
</protein>
<reference evidence="1 2" key="1">
    <citation type="journal article" date="2020" name="ISME J.">
        <title>Comparative genomics reveals insights into cyanobacterial evolution and habitat adaptation.</title>
        <authorList>
            <person name="Chen M.Y."/>
            <person name="Teng W.K."/>
            <person name="Zhao L."/>
            <person name="Hu C.X."/>
            <person name="Zhou Y.K."/>
            <person name="Han B.P."/>
            <person name="Song L.R."/>
            <person name="Shu W.S."/>
        </authorList>
    </citation>
    <scope>NUCLEOTIDE SEQUENCE [LARGE SCALE GENOMIC DNA]</scope>
    <source>
        <strain evidence="1 2">FACHB-838</strain>
    </source>
</reference>
<evidence type="ECO:0000313" key="2">
    <source>
        <dbReference type="Proteomes" id="UP000623440"/>
    </source>
</evidence>
<name>A0ABR8DQ89_9NOSO</name>
<dbReference type="RefSeq" id="WP_190941989.1">
    <property type="nucleotide sequence ID" value="NZ_JACJSI010000032.1"/>
</dbReference>
<accession>A0ABR8DQ89</accession>